<keyword evidence="6" id="KW-1185">Reference proteome</keyword>
<dbReference type="SUPFAM" id="SSF51004">
    <property type="entry name" value="C-terminal (heme d1) domain of cytochrome cd1-nitrite reductase"/>
    <property type="match status" value="1"/>
</dbReference>
<keyword evidence="1" id="KW-0732">Signal</keyword>
<dbReference type="EMBL" id="JBHULB010000017">
    <property type="protein sequence ID" value="MFD2587928.1"/>
    <property type="molecule type" value="Genomic_DNA"/>
</dbReference>
<evidence type="ECO:0000256" key="3">
    <source>
        <dbReference type="ARBA" id="ARBA00022837"/>
    </source>
</evidence>
<organism evidence="5 6">
    <name type="scientific">Croceitalea marina</name>
    <dbReference type="NCBI Taxonomy" id="1775166"/>
    <lineage>
        <taxon>Bacteria</taxon>
        <taxon>Pseudomonadati</taxon>
        <taxon>Bacteroidota</taxon>
        <taxon>Flavobacteriia</taxon>
        <taxon>Flavobacteriales</taxon>
        <taxon>Flavobacteriaceae</taxon>
        <taxon>Croceitalea</taxon>
    </lineage>
</organism>
<dbReference type="InterPro" id="IPR003644">
    <property type="entry name" value="Calx_beta"/>
</dbReference>
<evidence type="ECO:0000313" key="5">
    <source>
        <dbReference type="EMBL" id="MFD2587928.1"/>
    </source>
</evidence>
<dbReference type="Proteomes" id="UP001597526">
    <property type="component" value="Unassembled WGS sequence"/>
</dbReference>
<keyword evidence="3" id="KW-0106">Calcium</keyword>
<evidence type="ECO:0000259" key="4">
    <source>
        <dbReference type="Pfam" id="PF03160"/>
    </source>
</evidence>
<sequence>MKQICLLLFLFVFFGCNKDNSSNTIIEARVTVQFSEATTSLAENSGQNDLVLILNGAVENPTTVTINIDDLSSATGNGVDFSFTSPNTINIPAGTYDGTSNTAIDIGSLIFQDDDLVEGFETIRFSLSNPTGDAVLGTRSTLVLTIIDDESTSVAFSQASGSDRENSGGNLPMLVVSGIIAANTTITIINTDTGDATLGVDYTLEAPLTITIPEGSYDGSVASAIAIPGLSIIDDTNLENTESFELQLSEPTNGLLLGGQDNTFYEIKGIDPCENGLAGNFPCNGYDLLGRLNLSELSASAANDIWGWTDSSSGKEYALVGLDNGTAFVDISEDDPIYLGKLPTATSSSPWRDVKIYQDFAFIVAEASGHGIQVFDLTKLRNVSNPPQTFTADERYTGIGNAHNIVINETMGFAYPVGTARNDAFNGGVHFIDIQDPLNPTAVGGYGADGYSHDAQVISYAGPDTDYAGREIFIGANEDQIAIVDITDKANPTRIATLNYSQLSYTHQGWFTEDQRYFLLGDELDERDFGFNSRTLVFDLQDLNNPILHTTYTGPTAAIDHNGYVLGDEFFLANYSAGMRVLDISQIGSEVITETGFFDTLPANNATSFDGVWSVYPYFESGKIVINDINSGLFIVKKSN</sequence>
<accession>A0ABW5N026</accession>
<dbReference type="RefSeq" id="WP_377767471.1">
    <property type="nucleotide sequence ID" value="NZ_JBHULB010000017.1"/>
</dbReference>
<dbReference type="NCBIfam" id="TIGR04312">
    <property type="entry name" value="choice_anch_B"/>
    <property type="match status" value="1"/>
</dbReference>
<gene>
    <name evidence="5" type="ORF">ACFSQJ_13365</name>
</gene>
<dbReference type="Gene3D" id="2.60.40.2030">
    <property type="match status" value="2"/>
</dbReference>
<evidence type="ECO:0000256" key="1">
    <source>
        <dbReference type="ARBA" id="ARBA00022729"/>
    </source>
</evidence>
<dbReference type="PROSITE" id="PS51257">
    <property type="entry name" value="PROKAR_LIPOPROTEIN"/>
    <property type="match status" value="1"/>
</dbReference>
<reference evidence="6" key="1">
    <citation type="journal article" date="2019" name="Int. J. Syst. Evol. Microbiol.">
        <title>The Global Catalogue of Microorganisms (GCM) 10K type strain sequencing project: providing services to taxonomists for standard genome sequencing and annotation.</title>
        <authorList>
            <consortium name="The Broad Institute Genomics Platform"/>
            <consortium name="The Broad Institute Genome Sequencing Center for Infectious Disease"/>
            <person name="Wu L."/>
            <person name="Ma J."/>
        </authorList>
    </citation>
    <scope>NUCLEOTIDE SEQUENCE [LARGE SCALE GENOMIC DNA]</scope>
    <source>
        <strain evidence="6">KCTC 52368</strain>
    </source>
</reference>
<evidence type="ECO:0000313" key="6">
    <source>
        <dbReference type="Proteomes" id="UP001597526"/>
    </source>
</evidence>
<feature type="domain" description="Calx-beta" evidence="4">
    <location>
        <begin position="28"/>
        <end position="149"/>
    </location>
</feature>
<comment type="caution">
    <text evidence="5">The sequence shown here is derived from an EMBL/GenBank/DDBJ whole genome shotgun (WGS) entry which is preliminary data.</text>
</comment>
<dbReference type="InterPro" id="IPR027589">
    <property type="entry name" value="Choice_anch_B"/>
</dbReference>
<protein>
    <submittedName>
        <fullName evidence="5">Choice-of-anchor B family protein</fullName>
    </submittedName>
</protein>
<name>A0ABW5N026_9FLAO</name>
<proteinExistence type="predicted"/>
<evidence type="ECO:0000256" key="2">
    <source>
        <dbReference type="ARBA" id="ARBA00022737"/>
    </source>
</evidence>
<dbReference type="Pfam" id="PF03160">
    <property type="entry name" value="Calx-beta"/>
    <property type="match status" value="1"/>
</dbReference>
<dbReference type="InterPro" id="IPR011048">
    <property type="entry name" value="Haem_d1_sf"/>
</dbReference>
<dbReference type="InterPro" id="IPR038081">
    <property type="entry name" value="CalX-like_sf"/>
</dbReference>
<dbReference type="PANTHER" id="PTHR38787">
    <property type="entry name" value="REGULATORY P DOMAIN-CONTAINING PROTEIN"/>
    <property type="match status" value="1"/>
</dbReference>
<dbReference type="PANTHER" id="PTHR38787:SF3">
    <property type="entry name" value="REGULATORY P DOMAIN-CONTAINING PROTEIN"/>
    <property type="match status" value="1"/>
</dbReference>
<dbReference type="SUPFAM" id="SSF141072">
    <property type="entry name" value="CalX-like"/>
    <property type="match status" value="2"/>
</dbReference>
<keyword evidence="2" id="KW-0677">Repeat</keyword>